<accession>A0A2K4ZH62</accession>
<evidence type="ECO:0000259" key="1">
    <source>
        <dbReference type="Pfam" id="PF05685"/>
    </source>
</evidence>
<dbReference type="InterPro" id="IPR008538">
    <property type="entry name" value="Uma2"/>
</dbReference>
<organism evidence="2 3">
    <name type="scientific">Acetatifactor muris</name>
    <dbReference type="NCBI Taxonomy" id="879566"/>
    <lineage>
        <taxon>Bacteria</taxon>
        <taxon>Bacillati</taxon>
        <taxon>Bacillota</taxon>
        <taxon>Clostridia</taxon>
        <taxon>Lachnospirales</taxon>
        <taxon>Lachnospiraceae</taxon>
        <taxon>Acetatifactor</taxon>
    </lineage>
</organism>
<name>A0A2K4ZH62_9FIRM</name>
<protein>
    <recommendedName>
        <fullName evidence="1">Putative restriction endonuclease domain-containing protein</fullName>
    </recommendedName>
</protein>
<dbReference type="InterPro" id="IPR012296">
    <property type="entry name" value="Nuclease_put_TT1808"/>
</dbReference>
<dbReference type="Proteomes" id="UP000236311">
    <property type="component" value="Unassembled WGS sequence"/>
</dbReference>
<dbReference type="CDD" id="cd06260">
    <property type="entry name" value="DUF820-like"/>
    <property type="match status" value="1"/>
</dbReference>
<dbReference type="PANTHER" id="PTHR34107">
    <property type="entry name" value="SLL0198 PROTEIN-RELATED"/>
    <property type="match status" value="1"/>
</dbReference>
<evidence type="ECO:0000313" key="3">
    <source>
        <dbReference type="Proteomes" id="UP000236311"/>
    </source>
</evidence>
<dbReference type="SUPFAM" id="SSF52980">
    <property type="entry name" value="Restriction endonuclease-like"/>
    <property type="match status" value="1"/>
</dbReference>
<reference evidence="2 3" key="1">
    <citation type="submission" date="2018-01" db="EMBL/GenBank/DDBJ databases">
        <authorList>
            <person name="Gaut B.S."/>
            <person name="Morton B.R."/>
            <person name="Clegg M.T."/>
            <person name="Duvall M.R."/>
        </authorList>
    </citation>
    <scope>NUCLEOTIDE SEQUENCE [LARGE SCALE GENOMIC DNA]</scope>
    <source>
        <strain evidence="2">GP69</strain>
    </source>
</reference>
<feature type="domain" description="Putative restriction endonuclease" evidence="1">
    <location>
        <begin position="11"/>
        <end position="165"/>
    </location>
</feature>
<dbReference type="AlphaFoldDB" id="A0A2K4ZH62"/>
<dbReference type="OrthoDB" id="9808428at2"/>
<proteinExistence type="predicted"/>
<dbReference type="PANTHER" id="PTHR34107:SF4">
    <property type="entry name" value="SLL1222 PROTEIN"/>
    <property type="match status" value="1"/>
</dbReference>
<dbReference type="InterPro" id="IPR011335">
    <property type="entry name" value="Restrct_endonuc-II-like"/>
</dbReference>
<evidence type="ECO:0000313" key="2">
    <source>
        <dbReference type="EMBL" id="SOY29823.1"/>
    </source>
</evidence>
<sequence length="184" mass="20546">MASENRTYTVEDIIALPEGQRAELFDGEMVMMASPATTHQGVLVWLLVEISNHIREKKGKCQVLAAPLAVLLKDDGKNYLEPDIVVICDEKKLDDRGCHGAPDWVIEIVSPFSRKLDYGRKLTAYMEAGVREYWIVDPEKQAIVVYHPSQPDLPAVYRFGDSVKTDICEGLAIDSAPLGDIHYS</sequence>
<gene>
    <name evidence="2" type="ORF">AMURIS_02544</name>
</gene>
<dbReference type="Pfam" id="PF05685">
    <property type="entry name" value="Uma2"/>
    <property type="match status" value="1"/>
</dbReference>
<dbReference type="EMBL" id="OFSM01000012">
    <property type="protein sequence ID" value="SOY29823.1"/>
    <property type="molecule type" value="Genomic_DNA"/>
</dbReference>
<dbReference type="RefSeq" id="WP_103240008.1">
    <property type="nucleotide sequence ID" value="NZ_JANJZD010000011.1"/>
</dbReference>
<dbReference type="Gene3D" id="3.90.1570.10">
    <property type="entry name" value="tt1808, chain A"/>
    <property type="match status" value="1"/>
</dbReference>
<keyword evidence="3" id="KW-1185">Reference proteome</keyword>